<sequence>MALVVQEKLMNPAEPDDIVEFPKCWCFTVVAKKWFVLILTCMYIFVDSTGENFCSFSLFHHPMRLRKKNAVALTGSNEES</sequence>
<proteinExistence type="predicted"/>
<accession>A0AAW0K9U4</accession>
<comment type="caution">
    <text evidence="1">The sequence shown here is derived from an EMBL/GenBank/DDBJ whole genome shotgun (WGS) entry which is preliminary data.</text>
</comment>
<keyword evidence="2" id="KW-1185">Reference proteome</keyword>
<dbReference type="EMBL" id="PKMF04000364">
    <property type="protein sequence ID" value="KAK7835764.1"/>
    <property type="molecule type" value="Genomic_DNA"/>
</dbReference>
<organism evidence="1 2">
    <name type="scientific">Quercus suber</name>
    <name type="common">Cork oak</name>
    <dbReference type="NCBI Taxonomy" id="58331"/>
    <lineage>
        <taxon>Eukaryota</taxon>
        <taxon>Viridiplantae</taxon>
        <taxon>Streptophyta</taxon>
        <taxon>Embryophyta</taxon>
        <taxon>Tracheophyta</taxon>
        <taxon>Spermatophyta</taxon>
        <taxon>Magnoliopsida</taxon>
        <taxon>eudicotyledons</taxon>
        <taxon>Gunneridae</taxon>
        <taxon>Pentapetalae</taxon>
        <taxon>rosids</taxon>
        <taxon>fabids</taxon>
        <taxon>Fagales</taxon>
        <taxon>Fagaceae</taxon>
        <taxon>Quercus</taxon>
    </lineage>
</organism>
<evidence type="ECO:0000313" key="2">
    <source>
        <dbReference type="Proteomes" id="UP000237347"/>
    </source>
</evidence>
<reference evidence="1 2" key="1">
    <citation type="journal article" date="2018" name="Sci. Data">
        <title>The draft genome sequence of cork oak.</title>
        <authorList>
            <person name="Ramos A.M."/>
            <person name="Usie A."/>
            <person name="Barbosa P."/>
            <person name="Barros P.M."/>
            <person name="Capote T."/>
            <person name="Chaves I."/>
            <person name="Simoes F."/>
            <person name="Abreu I."/>
            <person name="Carrasquinho I."/>
            <person name="Faro C."/>
            <person name="Guimaraes J.B."/>
            <person name="Mendonca D."/>
            <person name="Nobrega F."/>
            <person name="Rodrigues L."/>
            <person name="Saibo N.J.M."/>
            <person name="Varela M.C."/>
            <person name="Egas C."/>
            <person name="Matos J."/>
            <person name="Miguel C.M."/>
            <person name="Oliveira M.M."/>
            <person name="Ricardo C.P."/>
            <person name="Goncalves S."/>
        </authorList>
    </citation>
    <scope>NUCLEOTIDE SEQUENCE [LARGE SCALE GENOMIC DNA]</scope>
    <source>
        <strain evidence="2">cv. HL8</strain>
    </source>
</reference>
<evidence type="ECO:0000313" key="1">
    <source>
        <dbReference type="EMBL" id="KAK7835764.1"/>
    </source>
</evidence>
<name>A0AAW0K9U4_QUESU</name>
<dbReference type="AlphaFoldDB" id="A0AAW0K9U4"/>
<dbReference type="Proteomes" id="UP000237347">
    <property type="component" value="Unassembled WGS sequence"/>
</dbReference>
<gene>
    <name evidence="1" type="ORF">CFP56_023060</name>
</gene>
<protein>
    <submittedName>
        <fullName evidence="1">Uncharacterized protein</fullName>
    </submittedName>
</protein>